<dbReference type="EMBL" id="GACK01001125">
    <property type="protein sequence ID" value="JAA63909.1"/>
    <property type="molecule type" value="mRNA"/>
</dbReference>
<accession>L7ML62</accession>
<evidence type="ECO:0000256" key="2">
    <source>
        <dbReference type="ARBA" id="ARBA00022448"/>
    </source>
</evidence>
<comment type="subcellular location">
    <subcellularLocation>
        <location evidence="1">Membrane</location>
        <topology evidence="1">Multi-pass membrane protein</topology>
    </subcellularLocation>
</comment>
<evidence type="ECO:0000256" key="1">
    <source>
        <dbReference type="ARBA" id="ARBA00004141"/>
    </source>
</evidence>
<keyword evidence="5 7" id="KW-0472">Membrane</keyword>
<dbReference type="GO" id="GO:0016020">
    <property type="term" value="C:membrane"/>
    <property type="evidence" value="ECO:0007669"/>
    <property type="project" value="UniProtKB-SubCell"/>
</dbReference>
<feature type="transmembrane region" description="Helical" evidence="7">
    <location>
        <begin position="309"/>
        <end position="334"/>
    </location>
</feature>
<keyword evidence="3 7" id="KW-0812">Transmembrane</keyword>
<dbReference type="GO" id="GO:0022857">
    <property type="term" value="F:transmembrane transporter activity"/>
    <property type="evidence" value="ECO:0007669"/>
    <property type="project" value="InterPro"/>
</dbReference>
<dbReference type="CDD" id="cd17485">
    <property type="entry name" value="MFS_MFSD3"/>
    <property type="match status" value="1"/>
</dbReference>
<feature type="transmembrane region" description="Helical" evidence="7">
    <location>
        <begin position="272"/>
        <end position="289"/>
    </location>
</feature>
<dbReference type="InterPro" id="IPR036259">
    <property type="entry name" value="MFS_trans_sf"/>
</dbReference>
<organism evidence="8">
    <name type="scientific">Rhipicephalus pulchellus</name>
    <name type="common">Yellow backed tick</name>
    <name type="synonym">Dermacentor pulchellus</name>
    <dbReference type="NCBI Taxonomy" id="72859"/>
    <lineage>
        <taxon>Eukaryota</taxon>
        <taxon>Metazoa</taxon>
        <taxon>Ecdysozoa</taxon>
        <taxon>Arthropoda</taxon>
        <taxon>Chelicerata</taxon>
        <taxon>Arachnida</taxon>
        <taxon>Acari</taxon>
        <taxon>Parasitiformes</taxon>
        <taxon>Ixodida</taxon>
        <taxon>Ixodoidea</taxon>
        <taxon>Ixodidae</taxon>
        <taxon>Rhipicephalinae</taxon>
        <taxon>Rhipicephalus</taxon>
        <taxon>Rhipicephalus</taxon>
    </lineage>
</organism>
<feature type="compositionally biased region" description="Low complexity" evidence="6">
    <location>
        <begin position="208"/>
        <end position="218"/>
    </location>
</feature>
<dbReference type="SUPFAM" id="SSF103473">
    <property type="entry name" value="MFS general substrate transporter"/>
    <property type="match status" value="1"/>
</dbReference>
<keyword evidence="4 7" id="KW-1133">Transmembrane helix</keyword>
<sequence length="476" mass="51899">TLEATRHIIASFRKEDTMGTVLESILTYAYLTVLYFLQGVPYGVQDKLLPQHLRSNRFSYSKLTLARILLVPWLCKPLFASYIEKRWTQKRWLQVFLGVMTAVTWLSSYFGENVWSFVGTLFLLNVVSASFDISVDIVAMDVLEGSQLSLGSAVQVGAYKVGAIFGGGVLFLLQLLAGVKGILRGMSVVYALGLCIVTLRSDPQERPGSGSEAGSAEETGGDDFKLADVQSREGLRRRKGESEKLLEGSESTSRDGKTDETILASLLERLKMAVSVDGTLGLAVFLIFYKAGEYGILTTYPSFLLDRGYSYFVVGFLNGGLAQVISILGSLIGGYMARSSRSQKSLLLKLCIARVLPAALICITNTIIVILWLWDLMLVTNIMCIADFGVAGMLTLNLVSGMITTVVFTMMMSMSQTLQRGLRSTHFSFLCTVEVVGKLAASILVGPCIDLVGKTPTYFVMTALAVASIATTRLLK</sequence>
<evidence type="ECO:0000256" key="6">
    <source>
        <dbReference type="SAM" id="MobiDB-lite"/>
    </source>
</evidence>
<reference evidence="8" key="1">
    <citation type="submission" date="2012-11" db="EMBL/GenBank/DDBJ databases">
        <authorList>
            <person name="Lucero-Rivera Y.E."/>
            <person name="Tovar-Ramirez D."/>
        </authorList>
    </citation>
    <scope>NUCLEOTIDE SEQUENCE</scope>
    <source>
        <tissue evidence="8">Salivary gland</tissue>
    </source>
</reference>
<feature type="transmembrane region" description="Helical" evidence="7">
    <location>
        <begin position="60"/>
        <end position="79"/>
    </location>
</feature>
<feature type="transmembrane region" description="Helical" evidence="7">
    <location>
        <begin position="457"/>
        <end position="475"/>
    </location>
</feature>
<keyword evidence="2" id="KW-0813">Transport</keyword>
<feature type="region of interest" description="Disordered" evidence="6">
    <location>
        <begin position="234"/>
        <end position="256"/>
    </location>
</feature>
<evidence type="ECO:0000256" key="5">
    <source>
        <dbReference type="ARBA" id="ARBA00023136"/>
    </source>
</evidence>
<dbReference type="PANTHER" id="PTHR12778:SF10">
    <property type="entry name" value="MAJOR FACILITATOR SUPERFAMILY DOMAIN-CONTAINING PROTEIN 3"/>
    <property type="match status" value="1"/>
</dbReference>
<dbReference type="PANTHER" id="PTHR12778">
    <property type="entry name" value="SOLUTE CARRIER FAMILY 33 ACETYL-COA TRANSPORTER -RELATED"/>
    <property type="match status" value="1"/>
</dbReference>
<feature type="transmembrane region" description="Helical" evidence="7">
    <location>
        <begin position="91"/>
        <end position="108"/>
    </location>
</feature>
<name>L7ML62_RHIPC</name>
<feature type="transmembrane region" description="Helical" evidence="7">
    <location>
        <begin position="394"/>
        <end position="415"/>
    </location>
</feature>
<reference evidence="8" key="2">
    <citation type="journal article" date="2015" name="J. Proteomics">
        <title>Sexual differences in the sialomes of the zebra tick, Rhipicephalus pulchellus.</title>
        <authorList>
            <person name="Tan A.W."/>
            <person name="Francischetti I.M."/>
            <person name="Slovak M."/>
            <person name="Kini R.M."/>
            <person name="Ribeiro J.M."/>
        </authorList>
    </citation>
    <scope>NUCLEOTIDE SEQUENCE</scope>
    <source>
        <tissue evidence="8">Salivary gland</tissue>
    </source>
</reference>
<dbReference type="AlphaFoldDB" id="L7ML62"/>
<feature type="non-terminal residue" evidence="8">
    <location>
        <position position="1"/>
    </location>
</feature>
<feature type="transmembrane region" description="Helical" evidence="7">
    <location>
        <begin position="427"/>
        <end position="445"/>
    </location>
</feature>
<evidence type="ECO:0000256" key="7">
    <source>
        <dbReference type="SAM" id="Phobius"/>
    </source>
</evidence>
<protein>
    <submittedName>
        <fullName evidence="8">Putative acetyl-coa transporter</fullName>
    </submittedName>
</protein>
<dbReference type="Gene3D" id="1.20.1250.20">
    <property type="entry name" value="MFS general substrate transporter like domains"/>
    <property type="match status" value="1"/>
</dbReference>
<feature type="region of interest" description="Disordered" evidence="6">
    <location>
        <begin position="203"/>
        <end position="222"/>
    </location>
</feature>
<evidence type="ECO:0000256" key="3">
    <source>
        <dbReference type="ARBA" id="ARBA00022692"/>
    </source>
</evidence>
<feature type="transmembrane region" description="Helical" evidence="7">
    <location>
        <begin position="346"/>
        <end position="374"/>
    </location>
</feature>
<dbReference type="InterPro" id="IPR011701">
    <property type="entry name" value="MFS"/>
</dbReference>
<proteinExistence type="evidence at transcript level"/>
<dbReference type="Pfam" id="PF07690">
    <property type="entry name" value="MFS_1"/>
    <property type="match status" value="1"/>
</dbReference>
<evidence type="ECO:0000256" key="4">
    <source>
        <dbReference type="ARBA" id="ARBA00022989"/>
    </source>
</evidence>
<evidence type="ECO:0000313" key="8">
    <source>
        <dbReference type="EMBL" id="JAA63909.1"/>
    </source>
</evidence>
<dbReference type="InterPro" id="IPR004752">
    <property type="entry name" value="AmpG_permease/AT-1"/>
</dbReference>
<feature type="transmembrane region" description="Helical" evidence="7">
    <location>
        <begin position="156"/>
        <end position="176"/>
    </location>
</feature>
<feature type="transmembrane region" description="Helical" evidence="7">
    <location>
        <begin position="21"/>
        <end position="40"/>
    </location>
</feature>